<evidence type="ECO:0000313" key="4">
    <source>
        <dbReference type="EMBL" id="TNN55192.1"/>
    </source>
</evidence>
<dbReference type="GO" id="GO:0005615">
    <property type="term" value="C:extracellular space"/>
    <property type="evidence" value="ECO:0007669"/>
    <property type="project" value="TreeGrafter"/>
</dbReference>
<dbReference type="InterPro" id="IPR014853">
    <property type="entry name" value="VWF/SSPO/ZAN-like_Cys-rich_dom"/>
</dbReference>
<dbReference type="Proteomes" id="UP000314294">
    <property type="component" value="Unassembled WGS sequence"/>
</dbReference>
<dbReference type="EMBL" id="SRLO01000463">
    <property type="protein sequence ID" value="TNN55192.1"/>
    <property type="molecule type" value="Genomic_DNA"/>
</dbReference>
<dbReference type="Pfam" id="PF08742">
    <property type="entry name" value="C8"/>
    <property type="match status" value="1"/>
</dbReference>
<name>A0A4Z2GR53_9TELE</name>
<dbReference type="InterPro" id="IPR001846">
    <property type="entry name" value="VWF_type-D"/>
</dbReference>
<evidence type="ECO:0000313" key="5">
    <source>
        <dbReference type="Proteomes" id="UP000314294"/>
    </source>
</evidence>
<dbReference type="Pfam" id="PF00094">
    <property type="entry name" value="VWD"/>
    <property type="match status" value="1"/>
</dbReference>
<proteinExistence type="predicted"/>
<evidence type="ECO:0000256" key="2">
    <source>
        <dbReference type="ARBA" id="ARBA00023180"/>
    </source>
</evidence>
<reference evidence="4 5" key="1">
    <citation type="submission" date="2019-03" db="EMBL/GenBank/DDBJ databases">
        <title>First draft genome of Liparis tanakae, snailfish: a comprehensive survey of snailfish specific genes.</title>
        <authorList>
            <person name="Kim W."/>
            <person name="Song I."/>
            <person name="Jeong J.-H."/>
            <person name="Kim D."/>
            <person name="Kim S."/>
            <person name="Ryu S."/>
            <person name="Song J.Y."/>
            <person name="Lee S.K."/>
        </authorList>
    </citation>
    <scope>NUCLEOTIDE SEQUENCE [LARGE SCALE GENOMIC DNA]</scope>
    <source>
        <tissue evidence="4">Muscle</tissue>
    </source>
</reference>
<evidence type="ECO:0000259" key="3">
    <source>
        <dbReference type="PROSITE" id="PS51233"/>
    </source>
</evidence>
<comment type="caution">
    <text evidence="4">The sequence shown here is derived from an EMBL/GenBank/DDBJ whole genome shotgun (WGS) entry which is preliminary data.</text>
</comment>
<dbReference type="PANTHER" id="PTHR11339">
    <property type="entry name" value="EXTRACELLULAR MATRIX GLYCOPROTEIN RELATED"/>
    <property type="match status" value="1"/>
</dbReference>
<feature type="domain" description="VWFD" evidence="3">
    <location>
        <begin position="111"/>
        <end position="311"/>
    </location>
</feature>
<protein>
    <submittedName>
        <fullName evidence="4">Mucin-6</fullName>
    </submittedName>
</protein>
<gene>
    <name evidence="4" type="primary">MUC6</name>
    <name evidence="4" type="ORF">EYF80_034637</name>
</gene>
<dbReference type="InterPro" id="IPR050780">
    <property type="entry name" value="Mucin_vWF_Thrombospondin_sf"/>
</dbReference>
<dbReference type="AlphaFoldDB" id="A0A4Z2GR53"/>
<dbReference type="FunFam" id="2.10.25.10:FF:000674">
    <property type="entry name" value="Mucin-2"/>
    <property type="match status" value="1"/>
</dbReference>
<dbReference type="PANTHER" id="PTHR11339:SF408">
    <property type="entry name" value="MUCIN-5B"/>
    <property type="match status" value="1"/>
</dbReference>
<evidence type="ECO:0000256" key="1">
    <source>
        <dbReference type="ARBA" id="ARBA00023157"/>
    </source>
</evidence>
<dbReference type="SMART" id="SM00832">
    <property type="entry name" value="C8"/>
    <property type="match status" value="1"/>
</dbReference>
<dbReference type="CDD" id="cd19941">
    <property type="entry name" value="TIL"/>
    <property type="match status" value="1"/>
</dbReference>
<keyword evidence="5" id="KW-1185">Reference proteome</keyword>
<keyword evidence="2" id="KW-0325">Glycoprotein</keyword>
<accession>A0A4Z2GR53</accession>
<dbReference type="PROSITE" id="PS51233">
    <property type="entry name" value="VWFD"/>
    <property type="match status" value="1"/>
</dbReference>
<dbReference type="Gene3D" id="2.10.25.10">
    <property type="entry name" value="Laminin"/>
    <property type="match status" value="1"/>
</dbReference>
<organism evidence="4 5">
    <name type="scientific">Liparis tanakae</name>
    <name type="common">Tanaka's snailfish</name>
    <dbReference type="NCBI Taxonomy" id="230148"/>
    <lineage>
        <taxon>Eukaryota</taxon>
        <taxon>Metazoa</taxon>
        <taxon>Chordata</taxon>
        <taxon>Craniata</taxon>
        <taxon>Vertebrata</taxon>
        <taxon>Euteleostomi</taxon>
        <taxon>Actinopterygii</taxon>
        <taxon>Neopterygii</taxon>
        <taxon>Teleostei</taxon>
        <taxon>Neoteleostei</taxon>
        <taxon>Acanthomorphata</taxon>
        <taxon>Eupercaria</taxon>
        <taxon>Perciformes</taxon>
        <taxon>Cottioidei</taxon>
        <taxon>Cottales</taxon>
        <taxon>Liparidae</taxon>
        <taxon>Liparis</taxon>
    </lineage>
</organism>
<keyword evidence="1" id="KW-1015">Disulfide bond</keyword>
<sequence length="473" mass="51732">MIVTLCADSVSLPYDHTYQHIFNYGIYTRLRSSLLPLSVTWRSVPGGIDAVQVELEQKLSTDTSGLCGKHTVTEDQQQLITESVIPEDACRTRDPVSKENEECRTFLSYTLDCLQAQTPRYIQLCEENIYRYEGSEYIGCAFFKEIVRLCGKERFIWHHWRSLTKCDEGQAFLPSCSNPNPTPSNQELISSCVCPEVCVKVGNGDAQRTSAPLDVSSKANHALVFWQSSMYVQVHTSFGMNFQVQMSPEIQVYVSATRNHTGLLSGLCGNNNDDTTDDFTTSSGIIENSAQSFSRSWSVGPCGVDIPSSCSNTDAEMYADDKCSVLNNPTGIFAECHGHIPTDHYHTACVQRTCNCGRSVTQCLCAALGSYAKACAALGVVVGDWRKATNCTVTCQKNLEFSYNVQTCNHTCRSLTGADPRCGPDGAPVEGCGCPEGTNLNNGQSCTPKAECPCYHHDGAAAPGPVIIDGRKW</sequence>
<dbReference type="SUPFAM" id="SSF57567">
    <property type="entry name" value="Serine protease inhibitors"/>
    <property type="match status" value="1"/>
</dbReference>
<dbReference type="OrthoDB" id="160294at2759"/>
<dbReference type="InterPro" id="IPR036084">
    <property type="entry name" value="Ser_inhib-like_sf"/>
</dbReference>
<dbReference type="GO" id="GO:0031012">
    <property type="term" value="C:extracellular matrix"/>
    <property type="evidence" value="ECO:0007669"/>
    <property type="project" value="TreeGrafter"/>
</dbReference>